<organism evidence="1">
    <name type="scientific">Skeletonema marinoi</name>
    <dbReference type="NCBI Taxonomy" id="267567"/>
    <lineage>
        <taxon>Eukaryota</taxon>
        <taxon>Sar</taxon>
        <taxon>Stramenopiles</taxon>
        <taxon>Ochrophyta</taxon>
        <taxon>Bacillariophyta</taxon>
        <taxon>Coscinodiscophyceae</taxon>
        <taxon>Thalassiosirophycidae</taxon>
        <taxon>Thalassiosirales</taxon>
        <taxon>Skeletonemataceae</taxon>
        <taxon>Skeletonema</taxon>
        <taxon>Skeletonema marinoi-dohrnii complex</taxon>
    </lineage>
</organism>
<protein>
    <recommendedName>
        <fullName evidence="2">Cleavage/polyadenylation specificity factor A subunit N-terminal domain-containing protein</fullName>
    </recommendedName>
</protein>
<evidence type="ECO:0008006" key="2">
    <source>
        <dbReference type="Google" id="ProtNLM"/>
    </source>
</evidence>
<dbReference type="AlphaFoldDB" id="A0A7S2KU08"/>
<evidence type="ECO:0000313" key="1">
    <source>
        <dbReference type="EMBL" id="CAD9586840.1"/>
    </source>
</evidence>
<dbReference type="EMBL" id="HBGZ01007686">
    <property type="protein sequence ID" value="CAD9586840.1"/>
    <property type="molecule type" value="Transcribed_RNA"/>
</dbReference>
<sequence length="375" mass="42841">MMENTWEENFSYFQPACDVHNTTAVIAGRPSAKKNPNISVYSTTNWEVTQVLSLRGVSRAESIAISGDLMVVGVTTTESQQREVHIYKKVKEQFKRVDIMAAPEGFPNFASTVSLDGNVMVVNPRTISWDEERAANRKGAQEIYIFLIINDKKRQNKIIVQQEVCRTRFGEYGRTVIGVRGDFLVTRESSAIHVYRYDDSKKDKAWRCLDRIYPGRVYVDEDEVTHSRETKCDARILRMLLTDDRGSFLVGFGVKLPTERDYTASHGALHYYTLNDEGEYVLKQAVKLAGKHIWNGSVVGIAVDGETMILSVQEPWERRVAVKYTLVCGVWKEERVINRERAIGSNLQLLGNKFIATYRYSDNAEFYTLDEEAFI</sequence>
<proteinExistence type="predicted"/>
<reference evidence="1" key="1">
    <citation type="submission" date="2021-01" db="EMBL/GenBank/DDBJ databases">
        <authorList>
            <person name="Corre E."/>
            <person name="Pelletier E."/>
            <person name="Niang G."/>
            <person name="Scheremetjew M."/>
            <person name="Finn R."/>
            <person name="Kale V."/>
            <person name="Holt S."/>
            <person name="Cochrane G."/>
            <person name="Meng A."/>
            <person name="Brown T."/>
            <person name="Cohen L."/>
        </authorList>
    </citation>
    <scope>NUCLEOTIDE SEQUENCE</scope>
    <source>
        <strain evidence="1">SM1012Den-03</strain>
    </source>
</reference>
<gene>
    <name evidence="1" type="ORF">SMAR0320_LOCUS5481</name>
</gene>
<name>A0A7S2KU08_9STRA</name>
<accession>A0A7S2KU08</accession>